<dbReference type="FunFam" id="3.40.50.1970:FF:000001">
    <property type="entry name" value="3-dehydroquinate synthase"/>
    <property type="match status" value="1"/>
</dbReference>
<dbReference type="GO" id="GO:0009423">
    <property type="term" value="P:chorismate biosynthetic process"/>
    <property type="evidence" value="ECO:0007669"/>
    <property type="project" value="UniProtKB-UniRule"/>
</dbReference>
<evidence type="ECO:0000256" key="18">
    <source>
        <dbReference type="HAMAP-Rule" id="MF_00110"/>
    </source>
</evidence>
<evidence type="ECO:0000256" key="4">
    <source>
        <dbReference type="ARBA" id="ARBA00004496"/>
    </source>
</evidence>
<feature type="binding site" evidence="18">
    <location>
        <begin position="109"/>
        <end position="113"/>
    </location>
    <ligand>
        <name>NAD(+)</name>
        <dbReference type="ChEBI" id="CHEBI:57540"/>
    </ligand>
</feature>
<keyword evidence="16 18" id="KW-0456">Lyase</keyword>
<evidence type="ECO:0000256" key="3">
    <source>
        <dbReference type="ARBA" id="ARBA00003485"/>
    </source>
</evidence>
<feature type="domain" description="3-dehydroquinate synthase C-terminal" evidence="20">
    <location>
        <begin position="185"/>
        <end position="329"/>
    </location>
</feature>
<keyword evidence="15 18" id="KW-0057">Aromatic amino acid biosynthesis</keyword>
<evidence type="ECO:0000256" key="9">
    <source>
        <dbReference type="ARBA" id="ARBA00022490"/>
    </source>
</evidence>
<dbReference type="GO" id="GO:0005737">
    <property type="term" value="C:cytoplasm"/>
    <property type="evidence" value="ECO:0007669"/>
    <property type="project" value="UniProtKB-SubCell"/>
</dbReference>
<feature type="binding site" evidence="18">
    <location>
        <position position="269"/>
    </location>
    <ligand>
        <name>Zn(2+)</name>
        <dbReference type="ChEBI" id="CHEBI:29105"/>
    </ligand>
</feature>
<evidence type="ECO:0000256" key="15">
    <source>
        <dbReference type="ARBA" id="ARBA00023141"/>
    </source>
</evidence>
<keyword evidence="12 18" id="KW-0547">Nucleotide-binding</keyword>
<proteinExistence type="inferred from homology"/>
<keyword evidence="14 18" id="KW-0520">NAD</keyword>
<dbReference type="PATRIC" id="fig|452.5.peg.1148"/>
<evidence type="ECO:0000256" key="17">
    <source>
        <dbReference type="ARBA" id="ARBA00023285"/>
    </source>
</evidence>
<keyword evidence="13 18" id="KW-0862">Zinc</keyword>
<dbReference type="Gene3D" id="3.40.50.1970">
    <property type="match status" value="1"/>
</dbReference>
<dbReference type="HAMAP" id="MF_00110">
    <property type="entry name" value="DHQ_synthase"/>
    <property type="match status" value="1"/>
</dbReference>
<evidence type="ECO:0000256" key="12">
    <source>
        <dbReference type="ARBA" id="ARBA00022741"/>
    </source>
</evidence>
<feature type="binding site" evidence="18">
    <location>
        <position position="155"/>
    </location>
    <ligand>
        <name>NAD(+)</name>
        <dbReference type="ChEBI" id="CHEBI:57540"/>
    </ligand>
</feature>
<evidence type="ECO:0000256" key="8">
    <source>
        <dbReference type="ARBA" id="ARBA00017684"/>
    </source>
</evidence>
<dbReference type="EMBL" id="LNYX01000012">
    <property type="protein sequence ID" value="KTD64879.1"/>
    <property type="molecule type" value="Genomic_DNA"/>
</dbReference>
<dbReference type="RefSeq" id="WP_058482980.1">
    <property type="nucleotide sequence ID" value="NZ_CAAAII010000003.1"/>
</dbReference>
<dbReference type="PANTHER" id="PTHR43622">
    <property type="entry name" value="3-DEHYDROQUINATE SYNTHASE"/>
    <property type="match status" value="1"/>
</dbReference>
<keyword evidence="17 18" id="KW-0170">Cobalt</keyword>
<dbReference type="Proteomes" id="UP000054877">
    <property type="component" value="Unassembled WGS sequence"/>
</dbReference>
<dbReference type="EC" id="4.2.3.4" evidence="7 18"/>
<dbReference type="InterPro" id="IPR050071">
    <property type="entry name" value="Dehydroquinate_synthase"/>
</dbReference>
<organism evidence="21 22">
    <name type="scientific">Legionella spiritensis</name>
    <dbReference type="NCBI Taxonomy" id="452"/>
    <lineage>
        <taxon>Bacteria</taxon>
        <taxon>Pseudomonadati</taxon>
        <taxon>Pseudomonadota</taxon>
        <taxon>Gammaproteobacteria</taxon>
        <taxon>Legionellales</taxon>
        <taxon>Legionellaceae</taxon>
        <taxon>Legionella</taxon>
    </lineage>
</organism>
<keyword evidence="11 18" id="KW-0479">Metal-binding</keyword>
<evidence type="ECO:0000256" key="2">
    <source>
        <dbReference type="ARBA" id="ARBA00001911"/>
    </source>
</evidence>
<dbReference type="GO" id="GO:0003856">
    <property type="term" value="F:3-dehydroquinate synthase activity"/>
    <property type="evidence" value="ECO:0007669"/>
    <property type="project" value="UniProtKB-UniRule"/>
</dbReference>
<dbReference type="InterPro" id="IPR056179">
    <property type="entry name" value="DHQS_C"/>
</dbReference>
<evidence type="ECO:0000256" key="16">
    <source>
        <dbReference type="ARBA" id="ARBA00023239"/>
    </source>
</evidence>
<name>A0A0W0Z7G8_LEGSP</name>
<sequence>MAKFDLSQEVLVQLPEKSYPVLIGYGLLSKTDFLRRHVTSKQVMIVSNDTVAPLYLSAVQKVFADCQCDCVILEDGEAYKNQQSLYKIYDGLLSNHHHRDTTLIALGGGVVGDITGFVASTYQRGARYIQLPTTLLAQVDASIGGKTAINHVLGKNMIGSFYQPDAVIIDLDTLHTLPLREFRAGLAEVIKYGLLEGGEFFERLQDALHAGLGHNQYSDLAAIIGECCRAKARIVQADEREAGMRALLNLGHTFAHALETHSLYQRWLHGEAVAIGLYCAALLSHESGVMDWSDVVLIDKMLKMAGLPARIPQDINPDDLRAKMAQDKKIKNNRLRFILMRGVGHCYIDDEITDTVLQTVLQRAVEGE</sequence>
<comment type="cofactor">
    <cofactor evidence="18">
        <name>Co(2+)</name>
        <dbReference type="ChEBI" id="CHEBI:48828"/>
    </cofactor>
    <cofactor evidence="18">
        <name>Zn(2+)</name>
        <dbReference type="ChEBI" id="CHEBI:29105"/>
    </cofactor>
    <text evidence="18">Binds 1 divalent metal cation per subunit. Can use either Co(2+) or Zn(2+).</text>
</comment>
<evidence type="ECO:0000313" key="22">
    <source>
        <dbReference type="Proteomes" id="UP000054877"/>
    </source>
</evidence>
<feature type="binding site" evidence="18">
    <location>
        <begin position="133"/>
        <end position="134"/>
    </location>
    <ligand>
        <name>NAD(+)</name>
        <dbReference type="ChEBI" id="CHEBI:57540"/>
    </ligand>
</feature>
<gene>
    <name evidence="18 21" type="primary">aroB</name>
    <name evidence="21" type="ORF">Lspi_1046</name>
</gene>
<dbReference type="GO" id="GO:0046872">
    <property type="term" value="F:metal ion binding"/>
    <property type="evidence" value="ECO:0007669"/>
    <property type="project" value="UniProtKB-KW"/>
</dbReference>
<keyword evidence="22" id="KW-1185">Reference proteome</keyword>
<reference evidence="21 22" key="1">
    <citation type="submission" date="2015-11" db="EMBL/GenBank/DDBJ databases">
        <title>Genomic analysis of 38 Legionella species identifies large and diverse effector repertoires.</title>
        <authorList>
            <person name="Burstein D."/>
            <person name="Amaro F."/>
            <person name="Zusman T."/>
            <person name="Lifshitz Z."/>
            <person name="Cohen O."/>
            <person name="Gilbert J.A."/>
            <person name="Pupko T."/>
            <person name="Shuman H.A."/>
            <person name="Segal G."/>
        </authorList>
    </citation>
    <scope>NUCLEOTIDE SEQUENCE [LARGE SCALE GENOMIC DNA]</scope>
    <source>
        <strain evidence="21 22">Mt.St.Helens-9</strain>
    </source>
</reference>
<evidence type="ECO:0000256" key="1">
    <source>
        <dbReference type="ARBA" id="ARBA00001393"/>
    </source>
</evidence>
<dbReference type="Gene3D" id="1.20.1090.10">
    <property type="entry name" value="Dehydroquinate synthase-like - alpha domain"/>
    <property type="match status" value="1"/>
</dbReference>
<evidence type="ECO:0000256" key="5">
    <source>
        <dbReference type="ARBA" id="ARBA00004661"/>
    </source>
</evidence>
<comment type="subcellular location">
    <subcellularLocation>
        <location evidence="4 18">Cytoplasm</location>
    </subcellularLocation>
</comment>
<dbReference type="AlphaFoldDB" id="A0A0W0Z7G8"/>
<feature type="binding site" evidence="18">
    <location>
        <position position="188"/>
    </location>
    <ligand>
        <name>Zn(2+)</name>
        <dbReference type="ChEBI" id="CHEBI:29105"/>
    </ligand>
</feature>
<dbReference type="Pfam" id="PF01761">
    <property type="entry name" value="DHQ_synthase"/>
    <property type="match status" value="1"/>
</dbReference>
<evidence type="ECO:0000259" key="19">
    <source>
        <dbReference type="Pfam" id="PF01761"/>
    </source>
</evidence>
<dbReference type="InterPro" id="IPR030963">
    <property type="entry name" value="DHQ_synth_fam"/>
</dbReference>
<evidence type="ECO:0000256" key="14">
    <source>
        <dbReference type="ARBA" id="ARBA00023027"/>
    </source>
</evidence>
<comment type="cofactor">
    <cofactor evidence="2 18">
        <name>NAD(+)</name>
        <dbReference type="ChEBI" id="CHEBI:57540"/>
    </cofactor>
</comment>
<dbReference type="InterPro" id="IPR016037">
    <property type="entry name" value="DHQ_synth_AroB"/>
</dbReference>
<comment type="function">
    <text evidence="3 18">Catalyzes the conversion of 3-deoxy-D-arabino-heptulosonate 7-phosphate (DAHP) to dehydroquinate (DHQ).</text>
</comment>
<protein>
    <recommendedName>
        <fullName evidence="8 18">3-dehydroquinate synthase</fullName>
        <shortName evidence="18">DHQS</shortName>
        <ecNumber evidence="7 18">4.2.3.4</ecNumber>
    </recommendedName>
</protein>
<comment type="catalytic activity">
    <reaction evidence="1 18">
        <text>7-phospho-2-dehydro-3-deoxy-D-arabino-heptonate = 3-dehydroquinate + phosphate</text>
        <dbReference type="Rhea" id="RHEA:21968"/>
        <dbReference type="ChEBI" id="CHEBI:32364"/>
        <dbReference type="ChEBI" id="CHEBI:43474"/>
        <dbReference type="ChEBI" id="CHEBI:58394"/>
        <dbReference type="EC" id="4.2.3.4"/>
    </reaction>
</comment>
<feature type="binding site" evidence="18">
    <location>
        <position position="252"/>
    </location>
    <ligand>
        <name>Zn(2+)</name>
        <dbReference type="ChEBI" id="CHEBI:29105"/>
    </ligand>
</feature>
<accession>A0A0W0Z7G8</accession>
<evidence type="ECO:0000256" key="13">
    <source>
        <dbReference type="ARBA" id="ARBA00022833"/>
    </source>
</evidence>
<dbReference type="GO" id="GO:0009073">
    <property type="term" value="P:aromatic amino acid family biosynthetic process"/>
    <property type="evidence" value="ECO:0007669"/>
    <property type="project" value="UniProtKB-KW"/>
</dbReference>
<dbReference type="OrthoDB" id="9806583at2"/>
<dbReference type="PIRSF" id="PIRSF001455">
    <property type="entry name" value="DHQ_synth"/>
    <property type="match status" value="1"/>
</dbReference>
<evidence type="ECO:0000256" key="6">
    <source>
        <dbReference type="ARBA" id="ARBA00005412"/>
    </source>
</evidence>
<comment type="similarity">
    <text evidence="6 18">Belongs to the sugar phosphate cyclases superfamily. Dehydroquinate synthase family.</text>
</comment>
<evidence type="ECO:0000256" key="11">
    <source>
        <dbReference type="ARBA" id="ARBA00022723"/>
    </source>
</evidence>
<dbReference type="PANTHER" id="PTHR43622:SF7">
    <property type="entry name" value="3-DEHYDROQUINATE SYNTHASE, CHLOROPLASTIC"/>
    <property type="match status" value="1"/>
</dbReference>
<dbReference type="CDD" id="cd08195">
    <property type="entry name" value="DHQS"/>
    <property type="match status" value="1"/>
</dbReference>
<keyword evidence="9 18" id="KW-0963">Cytoplasm</keyword>
<feature type="binding site" evidence="18">
    <location>
        <position position="146"/>
    </location>
    <ligand>
        <name>NAD(+)</name>
        <dbReference type="ChEBI" id="CHEBI:57540"/>
    </ligand>
</feature>
<feature type="binding site" evidence="18">
    <location>
        <begin position="75"/>
        <end position="80"/>
    </location>
    <ligand>
        <name>NAD(+)</name>
        <dbReference type="ChEBI" id="CHEBI:57540"/>
    </ligand>
</feature>
<evidence type="ECO:0000259" key="20">
    <source>
        <dbReference type="Pfam" id="PF24621"/>
    </source>
</evidence>
<evidence type="ECO:0000313" key="21">
    <source>
        <dbReference type="EMBL" id="KTD64879.1"/>
    </source>
</evidence>
<dbReference type="Pfam" id="PF24621">
    <property type="entry name" value="DHQS_C"/>
    <property type="match status" value="1"/>
</dbReference>
<feature type="binding site" evidence="18">
    <location>
        <begin position="173"/>
        <end position="176"/>
    </location>
    <ligand>
        <name>NAD(+)</name>
        <dbReference type="ChEBI" id="CHEBI:57540"/>
    </ligand>
</feature>
<feature type="domain" description="3-dehydroquinate synthase N-terminal" evidence="19">
    <location>
        <begin position="71"/>
        <end position="183"/>
    </location>
</feature>
<dbReference type="NCBIfam" id="TIGR01357">
    <property type="entry name" value="aroB"/>
    <property type="match status" value="1"/>
</dbReference>
<evidence type="ECO:0000256" key="7">
    <source>
        <dbReference type="ARBA" id="ARBA00013031"/>
    </source>
</evidence>
<dbReference type="GO" id="GO:0008652">
    <property type="term" value="P:amino acid biosynthetic process"/>
    <property type="evidence" value="ECO:0007669"/>
    <property type="project" value="UniProtKB-KW"/>
</dbReference>
<comment type="pathway">
    <text evidence="5 18">Metabolic intermediate biosynthesis; chorismate biosynthesis; chorismate from D-erythrose 4-phosphate and phosphoenolpyruvate: step 2/7.</text>
</comment>
<dbReference type="STRING" id="452.Lspi_1046"/>
<keyword evidence="10 18" id="KW-0028">Amino-acid biosynthesis</keyword>
<dbReference type="SUPFAM" id="SSF56796">
    <property type="entry name" value="Dehydroquinate synthase-like"/>
    <property type="match status" value="1"/>
</dbReference>
<comment type="caution">
    <text evidence="21">The sequence shown here is derived from an EMBL/GenBank/DDBJ whole genome shotgun (WGS) entry which is preliminary data.</text>
</comment>
<dbReference type="InterPro" id="IPR030960">
    <property type="entry name" value="DHQS/DOIS_N"/>
</dbReference>
<dbReference type="UniPathway" id="UPA00053">
    <property type="reaction ID" value="UER00085"/>
</dbReference>
<evidence type="ECO:0000256" key="10">
    <source>
        <dbReference type="ARBA" id="ARBA00022605"/>
    </source>
</evidence>
<dbReference type="GO" id="GO:0000166">
    <property type="term" value="F:nucleotide binding"/>
    <property type="evidence" value="ECO:0007669"/>
    <property type="project" value="UniProtKB-KW"/>
</dbReference>